<sequence>MAFCRTLSNKRVWDRRLQMAMESVEAVVAHIQGLSGSQEEVAHLHSLLKQSEDALRSQAARLGAFLHQLDPSVHSLGYLFLL</sequence>
<dbReference type="EMBL" id="AMZH03027092">
    <property type="protein sequence ID" value="RRT34298.1"/>
    <property type="molecule type" value="Genomic_DNA"/>
</dbReference>
<name>A0A426X4B5_ENSVE</name>
<comment type="caution">
    <text evidence="1">The sequence shown here is derived from an EMBL/GenBank/DDBJ whole genome shotgun (WGS) entry which is preliminary data.</text>
</comment>
<dbReference type="AlphaFoldDB" id="A0A426X4B5"/>
<reference evidence="1 2" key="1">
    <citation type="journal article" date="2014" name="Agronomy (Basel)">
        <title>A Draft Genome Sequence for Ensete ventricosum, the Drought-Tolerant Tree Against Hunger.</title>
        <authorList>
            <person name="Harrison J."/>
            <person name="Moore K.A."/>
            <person name="Paszkiewicz K."/>
            <person name="Jones T."/>
            <person name="Grant M."/>
            <person name="Ambacheew D."/>
            <person name="Muzemil S."/>
            <person name="Studholme D.J."/>
        </authorList>
    </citation>
    <scope>NUCLEOTIDE SEQUENCE [LARGE SCALE GENOMIC DNA]</scope>
</reference>
<protein>
    <submittedName>
        <fullName evidence="1">Uncharacterized protein</fullName>
    </submittedName>
</protein>
<accession>A0A426X4B5</accession>
<organism evidence="1 2">
    <name type="scientific">Ensete ventricosum</name>
    <name type="common">Abyssinian banana</name>
    <name type="synonym">Musa ensete</name>
    <dbReference type="NCBI Taxonomy" id="4639"/>
    <lineage>
        <taxon>Eukaryota</taxon>
        <taxon>Viridiplantae</taxon>
        <taxon>Streptophyta</taxon>
        <taxon>Embryophyta</taxon>
        <taxon>Tracheophyta</taxon>
        <taxon>Spermatophyta</taxon>
        <taxon>Magnoliopsida</taxon>
        <taxon>Liliopsida</taxon>
        <taxon>Zingiberales</taxon>
        <taxon>Musaceae</taxon>
        <taxon>Ensete</taxon>
    </lineage>
</organism>
<dbReference type="Proteomes" id="UP000287651">
    <property type="component" value="Unassembled WGS sequence"/>
</dbReference>
<gene>
    <name evidence="1" type="ORF">B296_00050000</name>
</gene>
<proteinExistence type="predicted"/>
<evidence type="ECO:0000313" key="1">
    <source>
        <dbReference type="EMBL" id="RRT34298.1"/>
    </source>
</evidence>
<evidence type="ECO:0000313" key="2">
    <source>
        <dbReference type="Proteomes" id="UP000287651"/>
    </source>
</evidence>